<dbReference type="Gene3D" id="3.30.43.10">
    <property type="entry name" value="Uridine Diphospho-n-acetylenolpyruvylglucosamine Reductase, domain 2"/>
    <property type="match status" value="1"/>
</dbReference>
<evidence type="ECO:0000256" key="1">
    <source>
        <dbReference type="ARBA" id="ARBA00001974"/>
    </source>
</evidence>
<dbReference type="KEGG" id="mcha:111020467"/>
<keyword evidence="7" id="KW-0325">Glycoprotein</keyword>
<dbReference type="Gene3D" id="3.40.462.20">
    <property type="match status" value="1"/>
</dbReference>
<feature type="chain" id="PRO_5027033870" evidence="8">
    <location>
        <begin position="28"/>
        <end position="554"/>
    </location>
</feature>
<sequence>MNFVGSYSSFISLLLLAYAILSSSSDGNNLEDFLHCISLHSSTNDSNSILIHTPSSPSYSSILNFNIRNPRFWGSDTHKPVAIITPSQASHVQASVICCKNHGFQIRTRSGGHDFEGLSYVSSVPFVLIDLINLNSVTVDTKDSTAWVQSGATIGELYYRIGEKTKTLGFPGAVVPNVGVGGFLSGGGFGPMVRKYGLAADNVVDAYFVDANGKLHDRKSMGDDLFWAIRGGGGGSFGIVLAWKLKLVPVPAIVTCIAINKTWDQSVAKLVHQWQYVAPEADENLFISVTVTARNSSEGGGRMMRALFFSLFLGKAEELLYIMEKSFPELGLKKEDCIETSWIESTAILSIASGFVSGELSEVLVKKPPLNSRRYKVKSDFATEPIPETAMEGIWERFKIIGGIETVKLILNPHGGKMNEISETKTPSPYRAGYPIKIFYYVLWEQPDADARHLGWTRELYNYMTPFVSKSPRAVYANCRDLDIGRNNEEGISTSYEEASVWGLKYFGNNFEKLVEVKTKVDPLNFFFHEQSIPPAARRGIQAKVSLCPDVFDL</sequence>
<dbReference type="FunFam" id="3.30.43.10:FF:000004">
    <property type="entry name" value="Berberine bridge enzyme-like 15"/>
    <property type="match status" value="1"/>
</dbReference>
<keyword evidence="5" id="KW-0274">FAD</keyword>
<comment type="similarity">
    <text evidence="2">Belongs to the oxygen-dependent FAD-linked oxidoreductase family.</text>
</comment>
<dbReference type="PROSITE" id="PS51387">
    <property type="entry name" value="FAD_PCMH"/>
    <property type="match status" value="1"/>
</dbReference>
<evidence type="ECO:0000256" key="8">
    <source>
        <dbReference type="SAM" id="SignalP"/>
    </source>
</evidence>
<keyword evidence="3" id="KW-0285">Flavoprotein</keyword>
<dbReference type="GeneID" id="111020467"/>
<evidence type="ECO:0000259" key="9">
    <source>
        <dbReference type="PROSITE" id="PS51387"/>
    </source>
</evidence>
<dbReference type="RefSeq" id="XP_022152844.1">
    <property type="nucleotide sequence ID" value="XM_022297152.1"/>
</dbReference>
<name>A0A6J1DHA5_MOMCH</name>
<dbReference type="PANTHER" id="PTHR32448">
    <property type="entry name" value="OS08G0158400 PROTEIN"/>
    <property type="match status" value="1"/>
</dbReference>
<dbReference type="InterPro" id="IPR016169">
    <property type="entry name" value="FAD-bd_PCMH_sub2"/>
</dbReference>
<keyword evidence="10" id="KW-1185">Reference proteome</keyword>
<evidence type="ECO:0000256" key="5">
    <source>
        <dbReference type="ARBA" id="ARBA00022827"/>
    </source>
</evidence>
<reference evidence="11" key="1">
    <citation type="submission" date="2025-08" db="UniProtKB">
        <authorList>
            <consortium name="RefSeq"/>
        </authorList>
    </citation>
    <scope>IDENTIFICATION</scope>
    <source>
        <strain evidence="11">OHB3-1</strain>
    </source>
</reference>
<dbReference type="GO" id="GO:0016491">
    <property type="term" value="F:oxidoreductase activity"/>
    <property type="evidence" value="ECO:0007669"/>
    <property type="project" value="InterPro"/>
</dbReference>
<feature type="domain" description="FAD-binding PCMH-type" evidence="9">
    <location>
        <begin position="76"/>
        <end position="250"/>
    </location>
</feature>
<evidence type="ECO:0000256" key="3">
    <source>
        <dbReference type="ARBA" id="ARBA00022630"/>
    </source>
</evidence>
<evidence type="ECO:0000256" key="6">
    <source>
        <dbReference type="ARBA" id="ARBA00023157"/>
    </source>
</evidence>
<proteinExistence type="inferred from homology"/>
<dbReference type="AlphaFoldDB" id="A0A6J1DHA5"/>
<feature type="signal peptide" evidence="8">
    <location>
        <begin position="1"/>
        <end position="27"/>
    </location>
</feature>
<dbReference type="Pfam" id="PF01565">
    <property type="entry name" value="FAD_binding_4"/>
    <property type="match status" value="1"/>
</dbReference>
<evidence type="ECO:0000313" key="10">
    <source>
        <dbReference type="Proteomes" id="UP000504603"/>
    </source>
</evidence>
<keyword evidence="6" id="KW-1015">Disulfide bond</keyword>
<dbReference type="Proteomes" id="UP000504603">
    <property type="component" value="Unplaced"/>
</dbReference>
<dbReference type="InterPro" id="IPR012951">
    <property type="entry name" value="BBE"/>
</dbReference>
<dbReference type="Gene3D" id="3.30.465.10">
    <property type="match status" value="1"/>
</dbReference>
<dbReference type="GO" id="GO:1901696">
    <property type="term" value="P:cannabinoid biosynthetic process"/>
    <property type="evidence" value="ECO:0007669"/>
    <property type="project" value="UniProtKB-ARBA"/>
</dbReference>
<accession>A0A6J1DHA5</accession>
<dbReference type="OrthoDB" id="415825at2759"/>
<dbReference type="InterPro" id="IPR036318">
    <property type="entry name" value="FAD-bd_PCMH-like_sf"/>
</dbReference>
<evidence type="ECO:0000256" key="2">
    <source>
        <dbReference type="ARBA" id="ARBA00005466"/>
    </source>
</evidence>
<protein>
    <submittedName>
        <fullName evidence="11">Berberine bridge enzyme-like 27</fullName>
    </submittedName>
</protein>
<keyword evidence="4 8" id="KW-0732">Signal</keyword>
<dbReference type="SUPFAM" id="SSF56176">
    <property type="entry name" value="FAD-binding/transporter-associated domain-like"/>
    <property type="match status" value="1"/>
</dbReference>
<dbReference type="InterPro" id="IPR006094">
    <property type="entry name" value="Oxid_FAD_bind_N"/>
</dbReference>
<evidence type="ECO:0000256" key="7">
    <source>
        <dbReference type="ARBA" id="ARBA00023180"/>
    </source>
</evidence>
<dbReference type="InterPro" id="IPR016166">
    <property type="entry name" value="FAD-bd_PCMH"/>
</dbReference>
<evidence type="ECO:0000256" key="4">
    <source>
        <dbReference type="ARBA" id="ARBA00022729"/>
    </source>
</evidence>
<organism evidence="10 11">
    <name type="scientific">Momordica charantia</name>
    <name type="common">Bitter gourd</name>
    <name type="synonym">Balsam pear</name>
    <dbReference type="NCBI Taxonomy" id="3673"/>
    <lineage>
        <taxon>Eukaryota</taxon>
        <taxon>Viridiplantae</taxon>
        <taxon>Streptophyta</taxon>
        <taxon>Embryophyta</taxon>
        <taxon>Tracheophyta</taxon>
        <taxon>Spermatophyta</taxon>
        <taxon>Magnoliopsida</taxon>
        <taxon>eudicotyledons</taxon>
        <taxon>Gunneridae</taxon>
        <taxon>Pentapetalae</taxon>
        <taxon>rosids</taxon>
        <taxon>fabids</taxon>
        <taxon>Cucurbitales</taxon>
        <taxon>Cucurbitaceae</taxon>
        <taxon>Momordiceae</taxon>
        <taxon>Momordica</taxon>
    </lineage>
</organism>
<dbReference type="InterPro" id="IPR016167">
    <property type="entry name" value="FAD-bd_PCMH_sub1"/>
</dbReference>
<gene>
    <name evidence="11" type="primary">LOC111020467</name>
</gene>
<dbReference type="Pfam" id="PF08031">
    <property type="entry name" value="BBE"/>
    <property type="match status" value="1"/>
</dbReference>
<dbReference type="GO" id="GO:0071949">
    <property type="term" value="F:FAD binding"/>
    <property type="evidence" value="ECO:0007669"/>
    <property type="project" value="InterPro"/>
</dbReference>
<comment type="cofactor">
    <cofactor evidence="1">
        <name>FAD</name>
        <dbReference type="ChEBI" id="CHEBI:57692"/>
    </cofactor>
</comment>
<evidence type="ECO:0000313" key="11">
    <source>
        <dbReference type="RefSeq" id="XP_022152844.1"/>
    </source>
</evidence>